<keyword evidence="2" id="KW-0805">Transcription regulation</keyword>
<evidence type="ECO:0000256" key="3">
    <source>
        <dbReference type="ARBA" id="ARBA00023125"/>
    </source>
</evidence>
<dbReference type="Gene3D" id="1.10.10.10">
    <property type="entry name" value="Winged helix-like DNA-binding domain superfamily/Winged helix DNA-binding domain"/>
    <property type="match status" value="1"/>
</dbReference>
<dbReference type="InterPro" id="IPR036388">
    <property type="entry name" value="WH-like_DNA-bd_sf"/>
</dbReference>
<dbReference type="GO" id="GO:0003677">
    <property type="term" value="F:DNA binding"/>
    <property type="evidence" value="ECO:0007669"/>
    <property type="project" value="UniProtKB-KW"/>
</dbReference>
<dbReference type="InterPro" id="IPR014757">
    <property type="entry name" value="Tscrpt_reg_IclR_C"/>
</dbReference>
<dbReference type="Pfam" id="PF09339">
    <property type="entry name" value="HTH_IclR"/>
    <property type="match status" value="1"/>
</dbReference>
<dbReference type="PANTHER" id="PTHR30136:SF24">
    <property type="entry name" value="HTH-TYPE TRANSCRIPTIONAL REPRESSOR ALLR"/>
    <property type="match status" value="1"/>
</dbReference>
<comment type="caution">
    <text evidence="9">The sequence shown here is derived from an EMBL/GenBank/DDBJ whole genome shotgun (WGS) entry which is preliminary data.</text>
</comment>
<evidence type="ECO:0000256" key="6">
    <source>
        <dbReference type="ARBA" id="ARBA00070406"/>
    </source>
</evidence>
<evidence type="ECO:0000313" key="9">
    <source>
        <dbReference type="EMBL" id="PZG20112.1"/>
    </source>
</evidence>
<dbReference type="SMART" id="SM00346">
    <property type="entry name" value="HTH_ICLR"/>
    <property type="match status" value="1"/>
</dbReference>
<keyword evidence="4" id="KW-0804">Transcription</keyword>
<dbReference type="PROSITE" id="PS51077">
    <property type="entry name" value="HTH_ICLR"/>
    <property type="match status" value="1"/>
</dbReference>
<name>A0A2W2E7R2_9ACTN</name>
<keyword evidence="10" id="KW-1185">Reference proteome</keyword>
<proteinExistence type="predicted"/>
<keyword evidence="1" id="KW-0319">Glycerol metabolism</keyword>
<accession>A0A2W2E7R2</accession>
<dbReference type="GO" id="GO:0003700">
    <property type="term" value="F:DNA-binding transcription factor activity"/>
    <property type="evidence" value="ECO:0007669"/>
    <property type="project" value="TreeGrafter"/>
</dbReference>
<dbReference type="Pfam" id="PF01614">
    <property type="entry name" value="IclR_C"/>
    <property type="match status" value="1"/>
</dbReference>
<evidence type="ECO:0000313" key="10">
    <source>
        <dbReference type="Proteomes" id="UP000248924"/>
    </source>
</evidence>
<gene>
    <name evidence="9" type="ORF">C1I95_10170</name>
</gene>
<reference evidence="9 10" key="1">
    <citation type="submission" date="2018-01" db="EMBL/GenBank/DDBJ databases">
        <title>Draft genome sequence of Jishengella sp. NA12.</title>
        <authorList>
            <person name="Sahin N."/>
            <person name="Ay H."/>
            <person name="Saygin H."/>
        </authorList>
    </citation>
    <scope>NUCLEOTIDE SEQUENCE [LARGE SCALE GENOMIC DNA]</scope>
    <source>
        <strain evidence="9 10">NA12</strain>
    </source>
</reference>
<evidence type="ECO:0000259" key="7">
    <source>
        <dbReference type="PROSITE" id="PS51077"/>
    </source>
</evidence>
<dbReference type="GO" id="GO:0006071">
    <property type="term" value="P:glycerol metabolic process"/>
    <property type="evidence" value="ECO:0007669"/>
    <property type="project" value="UniProtKB-KW"/>
</dbReference>
<evidence type="ECO:0000256" key="4">
    <source>
        <dbReference type="ARBA" id="ARBA00023163"/>
    </source>
</evidence>
<dbReference type="Gene3D" id="3.30.450.40">
    <property type="match status" value="1"/>
</dbReference>
<keyword evidence="3" id="KW-0238">DNA-binding</keyword>
<evidence type="ECO:0000259" key="8">
    <source>
        <dbReference type="PROSITE" id="PS51078"/>
    </source>
</evidence>
<dbReference type="EMBL" id="POTY01000046">
    <property type="protein sequence ID" value="PZG20112.1"/>
    <property type="molecule type" value="Genomic_DNA"/>
</dbReference>
<feature type="domain" description="IclR-ED" evidence="8">
    <location>
        <begin position="73"/>
        <end position="254"/>
    </location>
</feature>
<organism evidence="9 10">
    <name type="scientific">Micromonospora craterilacus</name>
    <dbReference type="NCBI Taxonomy" id="1655439"/>
    <lineage>
        <taxon>Bacteria</taxon>
        <taxon>Bacillati</taxon>
        <taxon>Actinomycetota</taxon>
        <taxon>Actinomycetes</taxon>
        <taxon>Micromonosporales</taxon>
        <taxon>Micromonosporaceae</taxon>
        <taxon>Micromonospora</taxon>
    </lineage>
</organism>
<evidence type="ECO:0000256" key="5">
    <source>
        <dbReference type="ARBA" id="ARBA00058938"/>
    </source>
</evidence>
<feature type="domain" description="HTH iclR-type" evidence="7">
    <location>
        <begin position="10"/>
        <end position="72"/>
    </location>
</feature>
<dbReference type="SUPFAM" id="SSF46785">
    <property type="entry name" value="Winged helix' DNA-binding domain"/>
    <property type="match status" value="1"/>
</dbReference>
<evidence type="ECO:0000256" key="1">
    <source>
        <dbReference type="ARBA" id="ARBA00022798"/>
    </source>
</evidence>
<sequence length="258" mass="27417">MSSPEPFQPVKSAGRTLEVLEALAASPHRRSLVDLARALDIPKSSLHGILRTMAQRGWVESDLTGTRFGLGVRALQVGAAYLVTDDTVGLLGGVLDDLSQQFGETVHLGRLDGAHVVYLAKRESVHPLRLYSAIGRQLPAHATALGKVLLADRPDDALDQLLAWPLPALTAHTITTRDALRAELTAVRAHGYAVDREENTEGIVCFAMAVPLQTPAIDAISLSVPAARLGADGEERIVAALRRAVDQVAAARGLLSTA</sequence>
<dbReference type="InterPro" id="IPR036390">
    <property type="entry name" value="WH_DNA-bd_sf"/>
</dbReference>
<dbReference type="FunFam" id="1.10.10.10:FF:000056">
    <property type="entry name" value="IclR family transcriptional regulator"/>
    <property type="match status" value="1"/>
</dbReference>
<dbReference type="SUPFAM" id="SSF55781">
    <property type="entry name" value="GAF domain-like"/>
    <property type="match status" value="1"/>
</dbReference>
<dbReference type="InterPro" id="IPR050707">
    <property type="entry name" value="HTH_MetabolicPath_Reg"/>
</dbReference>
<dbReference type="AlphaFoldDB" id="A0A2W2E7R2"/>
<dbReference type="RefSeq" id="WP_111213542.1">
    <property type="nucleotide sequence ID" value="NZ_POTY01000046.1"/>
</dbReference>
<dbReference type="GO" id="GO:0045892">
    <property type="term" value="P:negative regulation of DNA-templated transcription"/>
    <property type="evidence" value="ECO:0007669"/>
    <property type="project" value="TreeGrafter"/>
</dbReference>
<dbReference type="PROSITE" id="PS51078">
    <property type="entry name" value="ICLR_ED"/>
    <property type="match status" value="1"/>
</dbReference>
<dbReference type="OrthoDB" id="9000968at2"/>
<comment type="function">
    <text evidence="5">May be an activator protein for the gylABX operon.</text>
</comment>
<dbReference type="PANTHER" id="PTHR30136">
    <property type="entry name" value="HELIX-TURN-HELIX TRANSCRIPTIONAL REGULATOR, ICLR FAMILY"/>
    <property type="match status" value="1"/>
</dbReference>
<evidence type="ECO:0000256" key="2">
    <source>
        <dbReference type="ARBA" id="ARBA00023015"/>
    </source>
</evidence>
<protein>
    <recommendedName>
        <fullName evidence="6">Glycerol operon regulatory protein</fullName>
    </recommendedName>
</protein>
<dbReference type="InterPro" id="IPR005471">
    <property type="entry name" value="Tscrpt_reg_IclR_N"/>
</dbReference>
<dbReference type="InterPro" id="IPR029016">
    <property type="entry name" value="GAF-like_dom_sf"/>
</dbReference>
<dbReference type="Proteomes" id="UP000248924">
    <property type="component" value="Unassembled WGS sequence"/>
</dbReference>